<organism evidence="1 2">
    <name type="scientific">Catharanthus roseus</name>
    <name type="common">Madagascar periwinkle</name>
    <name type="synonym">Vinca rosea</name>
    <dbReference type="NCBI Taxonomy" id="4058"/>
    <lineage>
        <taxon>Eukaryota</taxon>
        <taxon>Viridiplantae</taxon>
        <taxon>Streptophyta</taxon>
        <taxon>Embryophyta</taxon>
        <taxon>Tracheophyta</taxon>
        <taxon>Spermatophyta</taxon>
        <taxon>Magnoliopsida</taxon>
        <taxon>eudicotyledons</taxon>
        <taxon>Gunneridae</taxon>
        <taxon>Pentapetalae</taxon>
        <taxon>asterids</taxon>
        <taxon>lamiids</taxon>
        <taxon>Gentianales</taxon>
        <taxon>Apocynaceae</taxon>
        <taxon>Rauvolfioideae</taxon>
        <taxon>Vinceae</taxon>
        <taxon>Catharanthinae</taxon>
        <taxon>Catharanthus</taxon>
    </lineage>
</organism>
<evidence type="ECO:0000313" key="2">
    <source>
        <dbReference type="Proteomes" id="UP001060085"/>
    </source>
</evidence>
<reference evidence="2" key="1">
    <citation type="journal article" date="2023" name="Nat. Plants">
        <title>Single-cell RNA sequencing provides a high-resolution roadmap for understanding the multicellular compartmentation of specialized metabolism.</title>
        <authorList>
            <person name="Sun S."/>
            <person name="Shen X."/>
            <person name="Li Y."/>
            <person name="Li Y."/>
            <person name="Wang S."/>
            <person name="Li R."/>
            <person name="Zhang H."/>
            <person name="Shen G."/>
            <person name="Guo B."/>
            <person name="Wei J."/>
            <person name="Xu J."/>
            <person name="St-Pierre B."/>
            <person name="Chen S."/>
            <person name="Sun C."/>
        </authorList>
    </citation>
    <scope>NUCLEOTIDE SEQUENCE [LARGE SCALE GENOMIC DNA]</scope>
</reference>
<gene>
    <name evidence="1" type="ORF">M9H77_18515</name>
</gene>
<sequence length="141" mass="16048">MVVKSNGLEGTWKVASLLIGTNIAPRSPNQPSDLRMIDVYIMDKMRSELRETTSALDIIKEATIKRSHYWWDENEIRKVKQGDPASTLYPPREHPEPTSKYGGDDVALARDARPPLSALLIGCGIKCWWCFAMRWLEGFKI</sequence>
<accession>A0ACC0B7U6</accession>
<protein>
    <submittedName>
        <fullName evidence="1">Uncharacterized protein</fullName>
    </submittedName>
</protein>
<comment type="caution">
    <text evidence="1">The sequence shown here is derived from an EMBL/GenBank/DDBJ whole genome shotgun (WGS) entry which is preliminary data.</text>
</comment>
<name>A0ACC0B7U6_CATRO</name>
<dbReference type="EMBL" id="CM044704">
    <property type="protein sequence ID" value="KAI5668662.1"/>
    <property type="molecule type" value="Genomic_DNA"/>
</dbReference>
<evidence type="ECO:0000313" key="1">
    <source>
        <dbReference type="EMBL" id="KAI5668662.1"/>
    </source>
</evidence>
<dbReference type="Proteomes" id="UP001060085">
    <property type="component" value="Linkage Group LG04"/>
</dbReference>
<keyword evidence="2" id="KW-1185">Reference proteome</keyword>
<proteinExistence type="predicted"/>